<dbReference type="GO" id="GO:0004794">
    <property type="term" value="F:threonine deaminase activity"/>
    <property type="evidence" value="ECO:0007669"/>
    <property type="project" value="TreeGrafter"/>
</dbReference>
<comment type="similarity">
    <text evidence="4">Belongs to the serine/threonine dehydratase family.</text>
</comment>
<dbReference type="GO" id="GO:0006565">
    <property type="term" value="P:L-serine catabolic process"/>
    <property type="evidence" value="ECO:0007669"/>
    <property type="project" value="TreeGrafter"/>
</dbReference>
<sequence>MSAANVKSALETGLYIRTPLIKSAPLSKLTGKDVYIKLDCLQPSGSFKDRGMANLCQTLQSTKGTQKLIASSGGNAGLAVATVAPKKGMTVSVVVPESTKPNVIERLKALGAEVTVHGKIWNEADLLARQRVDEDPQAEYVSPYDNQLLWTGHSTLVDEVMEDLPQVGAVIVGVGGGGLMCGVLEGLERHGQTSSKVIACETEGAASFCKSWLKSPPALIRLDTISSIATSLGALEVTQVAIDRSLKHQENGGTVQAAICTDKEAVEACLQFSSDHRIMVEPACGAGLAALYSERLRKQTLEGVEGPIVVEICGGSGVNLSLLNMWKKDLGIE</sequence>
<protein>
    <recommendedName>
        <fullName evidence="5">L-serine ammonia-lyase</fullName>
        <ecNumber evidence="5">4.3.1.17</ecNumber>
    </recommendedName>
</protein>
<dbReference type="GO" id="GO:0006094">
    <property type="term" value="P:gluconeogenesis"/>
    <property type="evidence" value="ECO:0007669"/>
    <property type="project" value="UniProtKB-KW"/>
</dbReference>
<dbReference type="Gene3D" id="3.40.50.1100">
    <property type="match status" value="2"/>
</dbReference>
<evidence type="ECO:0000256" key="7">
    <source>
        <dbReference type="ARBA" id="ARBA00022490"/>
    </source>
</evidence>
<gene>
    <name evidence="12" type="ORF">SEMRO_169_G075190.1</name>
</gene>
<evidence type="ECO:0000256" key="1">
    <source>
        <dbReference type="ARBA" id="ARBA00001933"/>
    </source>
</evidence>
<dbReference type="Proteomes" id="UP001153069">
    <property type="component" value="Unassembled WGS sequence"/>
</dbReference>
<dbReference type="InterPro" id="IPR050147">
    <property type="entry name" value="Ser/Thr_Dehydratase"/>
</dbReference>
<proteinExistence type="inferred from homology"/>
<evidence type="ECO:0000256" key="5">
    <source>
        <dbReference type="ARBA" id="ARBA00012093"/>
    </source>
</evidence>
<evidence type="ECO:0000256" key="6">
    <source>
        <dbReference type="ARBA" id="ARBA00022432"/>
    </source>
</evidence>
<keyword evidence="8" id="KW-0663">Pyridoxal phosphate</keyword>
<dbReference type="InterPro" id="IPR036052">
    <property type="entry name" value="TrpB-like_PALP_sf"/>
</dbReference>
<reference evidence="12" key="1">
    <citation type="submission" date="2020-06" db="EMBL/GenBank/DDBJ databases">
        <authorList>
            <consortium name="Plant Systems Biology data submission"/>
        </authorList>
    </citation>
    <scope>NUCLEOTIDE SEQUENCE</scope>
    <source>
        <strain evidence="12">D6</strain>
    </source>
</reference>
<name>A0A9N8H8U0_9STRA</name>
<dbReference type="GO" id="GO:0006567">
    <property type="term" value="P:L-threonine catabolic process"/>
    <property type="evidence" value="ECO:0007669"/>
    <property type="project" value="TreeGrafter"/>
</dbReference>
<dbReference type="PANTHER" id="PTHR48078:SF2">
    <property type="entry name" value="CATABOLIC L-SERINE_THREONINE DEHYDRATASE"/>
    <property type="match status" value="1"/>
</dbReference>
<dbReference type="GO" id="GO:0009097">
    <property type="term" value="P:isoleucine biosynthetic process"/>
    <property type="evidence" value="ECO:0007669"/>
    <property type="project" value="TreeGrafter"/>
</dbReference>
<accession>A0A9N8H8U0</accession>
<dbReference type="OrthoDB" id="7773036at2759"/>
<evidence type="ECO:0000313" key="12">
    <source>
        <dbReference type="EMBL" id="CAB9503560.1"/>
    </source>
</evidence>
<evidence type="ECO:0000256" key="2">
    <source>
        <dbReference type="ARBA" id="ARBA00004496"/>
    </source>
</evidence>
<dbReference type="AlphaFoldDB" id="A0A9N8H8U0"/>
<evidence type="ECO:0000256" key="8">
    <source>
        <dbReference type="ARBA" id="ARBA00022898"/>
    </source>
</evidence>
<dbReference type="GO" id="GO:0030170">
    <property type="term" value="F:pyridoxal phosphate binding"/>
    <property type="evidence" value="ECO:0007669"/>
    <property type="project" value="InterPro"/>
</dbReference>
<feature type="domain" description="Tryptophan synthase beta chain-like PALP" evidence="11">
    <location>
        <begin position="14"/>
        <end position="314"/>
    </location>
</feature>
<dbReference type="GO" id="GO:0003941">
    <property type="term" value="F:L-serine ammonia-lyase activity"/>
    <property type="evidence" value="ECO:0007669"/>
    <property type="project" value="UniProtKB-EC"/>
</dbReference>
<evidence type="ECO:0000256" key="9">
    <source>
        <dbReference type="ARBA" id="ARBA00023239"/>
    </source>
</evidence>
<keyword evidence="13" id="KW-1185">Reference proteome</keyword>
<dbReference type="PROSITE" id="PS00165">
    <property type="entry name" value="DEHYDRATASE_SER_THR"/>
    <property type="match status" value="1"/>
</dbReference>
<dbReference type="FunFam" id="3.40.50.1100:FF:000040">
    <property type="entry name" value="L-serine dehydratase, putative"/>
    <property type="match status" value="1"/>
</dbReference>
<keyword evidence="9" id="KW-0456">Lyase</keyword>
<keyword evidence="6" id="KW-0312">Gluconeogenesis</keyword>
<comment type="subcellular location">
    <subcellularLocation>
        <location evidence="2">Cytoplasm</location>
    </subcellularLocation>
</comment>
<dbReference type="PANTHER" id="PTHR48078">
    <property type="entry name" value="THREONINE DEHYDRATASE, MITOCHONDRIAL-RELATED"/>
    <property type="match status" value="1"/>
</dbReference>
<evidence type="ECO:0000313" key="13">
    <source>
        <dbReference type="Proteomes" id="UP001153069"/>
    </source>
</evidence>
<comment type="pathway">
    <text evidence="3">Carbohydrate biosynthesis; gluconeogenesis.</text>
</comment>
<dbReference type="EMBL" id="CAICTM010000168">
    <property type="protein sequence ID" value="CAB9503560.1"/>
    <property type="molecule type" value="Genomic_DNA"/>
</dbReference>
<comment type="cofactor">
    <cofactor evidence="1">
        <name>pyridoxal 5'-phosphate</name>
        <dbReference type="ChEBI" id="CHEBI:597326"/>
    </cofactor>
</comment>
<dbReference type="SUPFAM" id="SSF53686">
    <property type="entry name" value="Tryptophan synthase beta subunit-like PLP-dependent enzymes"/>
    <property type="match status" value="1"/>
</dbReference>
<evidence type="ECO:0000256" key="4">
    <source>
        <dbReference type="ARBA" id="ARBA00010869"/>
    </source>
</evidence>
<evidence type="ECO:0000256" key="10">
    <source>
        <dbReference type="ARBA" id="ARBA00049406"/>
    </source>
</evidence>
<dbReference type="InterPro" id="IPR000634">
    <property type="entry name" value="Ser/Thr_deHydtase_PyrdxlP-BS"/>
</dbReference>
<comment type="catalytic activity">
    <reaction evidence="10">
        <text>L-serine = pyruvate + NH4(+)</text>
        <dbReference type="Rhea" id="RHEA:19169"/>
        <dbReference type="ChEBI" id="CHEBI:15361"/>
        <dbReference type="ChEBI" id="CHEBI:28938"/>
        <dbReference type="ChEBI" id="CHEBI:33384"/>
        <dbReference type="EC" id="4.3.1.17"/>
    </reaction>
</comment>
<dbReference type="GO" id="GO:0005737">
    <property type="term" value="C:cytoplasm"/>
    <property type="evidence" value="ECO:0007669"/>
    <property type="project" value="UniProtKB-SubCell"/>
</dbReference>
<dbReference type="EC" id="4.3.1.17" evidence="5"/>
<organism evidence="12 13">
    <name type="scientific">Seminavis robusta</name>
    <dbReference type="NCBI Taxonomy" id="568900"/>
    <lineage>
        <taxon>Eukaryota</taxon>
        <taxon>Sar</taxon>
        <taxon>Stramenopiles</taxon>
        <taxon>Ochrophyta</taxon>
        <taxon>Bacillariophyta</taxon>
        <taxon>Bacillariophyceae</taxon>
        <taxon>Bacillariophycidae</taxon>
        <taxon>Naviculales</taxon>
        <taxon>Naviculaceae</taxon>
        <taxon>Seminavis</taxon>
    </lineage>
</organism>
<comment type="caution">
    <text evidence="12">The sequence shown here is derived from an EMBL/GenBank/DDBJ whole genome shotgun (WGS) entry which is preliminary data.</text>
</comment>
<dbReference type="InterPro" id="IPR001926">
    <property type="entry name" value="TrpB-like_PALP"/>
</dbReference>
<evidence type="ECO:0000259" key="11">
    <source>
        <dbReference type="Pfam" id="PF00291"/>
    </source>
</evidence>
<evidence type="ECO:0000256" key="3">
    <source>
        <dbReference type="ARBA" id="ARBA00004742"/>
    </source>
</evidence>
<dbReference type="Pfam" id="PF00291">
    <property type="entry name" value="PALP"/>
    <property type="match status" value="1"/>
</dbReference>
<keyword evidence="7" id="KW-0963">Cytoplasm</keyword>